<reference evidence="1" key="1">
    <citation type="submission" date="2010-08" db="EMBL/GenBank/DDBJ databases">
        <authorList>
            <person name="Weinstock G."/>
            <person name="Sodergren E."/>
            <person name="Clifton S."/>
            <person name="Fulton L."/>
            <person name="Fulton B."/>
            <person name="Courtney L."/>
            <person name="Fronick C."/>
            <person name="Harrison M."/>
            <person name="Strong C."/>
            <person name="Farmer C."/>
            <person name="Delahaunty K."/>
            <person name="Markovic C."/>
            <person name="Hall O."/>
            <person name="Minx P."/>
            <person name="Tomlinson C."/>
            <person name="Mitreva M."/>
            <person name="Hou S."/>
            <person name="Chen J."/>
            <person name="Wollam A."/>
            <person name="Pepin K.H."/>
            <person name="Johnson M."/>
            <person name="Bhonagiri V."/>
            <person name="Zhang X."/>
            <person name="Suruliraj S."/>
            <person name="Warren W."/>
            <person name="Chinwalla A."/>
            <person name="Mardis E.R."/>
            <person name="Wilson R.K."/>
        </authorList>
    </citation>
    <scope>NUCLEOTIDE SEQUENCE [LARGE SCALE GENOMIC DNA]</scope>
    <source>
        <strain evidence="1">HL044PA1</strain>
    </source>
</reference>
<dbReference type="EMBL" id="ADZU01000044">
    <property type="protein sequence ID" value="EFS90981.1"/>
    <property type="molecule type" value="Genomic_DNA"/>
</dbReference>
<keyword evidence="2" id="KW-1185">Reference proteome</keyword>
<evidence type="ECO:0000313" key="1">
    <source>
        <dbReference type="EMBL" id="EFS90981.1"/>
    </source>
</evidence>
<gene>
    <name evidence="1" type="ORF">HMPREF9607_02820</name>
</gene>
<evidence type="ECO:0000313" key="2">
    <source>
        <dbReference type="Proteomes" id="UP000003179"/>
    </source>
</evidence>
<organism evidence="1 2">
    <name type="scientific">Cutibacterium modestum HL044PA1</name>
    <dbReference type="NCBI Taxonomy" id="765109"/>
    <lineage>
        <taxon>Bacteria</taxon>
        <taxon>Bacillati</taxon>
        <taxon>Actinomycetota</taxon>
        <taxon>Actinomycetes</taxon>
        <taxon>Propionibacteriales</taxon>
        <taxon>Propionibacteriaceae</taxon>
        <taxon>Cutibacterium</taxon>
        <taxon>Cutibacterium modestum</taxon>
    </lineage>
</organism>
<accession>A0ABN0C1G8</accession>
<name>A0ABN0C1G8_9ACTN</name>
<dbReference type="Proteomes" id="UP000003179">
    <property type="component" value="Unassembled WGS sequence"/>
</dbReference>
<protein>
    <submittedName>
        <fullName evidence="1">Uncharacterized protein</fullName>
    </submittedName>
</protein>
<sequence length="43" mass="5104">MGEAPRDQTRRVPRRCTNYTREIHRATFSRKNPVTSGVSRRQM</sequence>
<comment type="caution">
    <text evidence="1">The sequence shown here is derived from an EMBL/GenBank/DDBJ whole genome shotgun (WGS) entry which is preliminary data.</text>
</comment>
<proteinExistence type="predicted"/>